<keyword evidence="3 7" id="KW-0812">Transmembrane</keyword>
<feature type="transmembrane region" description="Helical" evidence="7">
    <location>
        <begin position="278"/>
        <end position="300"/>
    </location>
</feature>
<reference evidence="8 9" key="1">
    <citation type="journal article" date="2010" name="Stand. Genomic Sci.">
        <title>Complete genome sequence of Conexibacter woesei type strain (ID131577).</title>
        <authorList>
            <person name="Pukall R."/>
            <person name="Lapidus A."/>
            <person name="Glavina Del Rio T."/>
            <person name="Copeland A."/>
            <person name="Tice H."/>
            <person name="Cheng J.-F."/>
            <person name="Lucas S."/>
            <person name="Chen F."/>
            <person name="Nolan M."/>
            <person name="Bruce D."/>
            <person name="Goodwin L."/>
            <person name="Pitluck S."/>
            <person name="Mavromatis K."/>
            <person name="Ivanova N."/>
            <person name="Ovchinnikova G."/>
            <person name="Pati A."/>
            <person name="Chen A."/>
            <person name="Palaniappan K."/>
            <person name="Land M."/>
            <person name="Hauser L."/>
            <person name="Chang Y.-J."/>
            <person name="Jeffries C.D."/>
            <person name="Chain P."/>
            <person name="Meincke L."/>
            <person name="Sims D."/>
            <person name="Brettin T."/>
            <person name="Detter J.C."/>
            <person name="Rohde M."/>
            <person name="Goeker M."/>
            <person name="Bristow J."/>
            <person name="Eisen J.A."/>
            <person name="Markowitz V."/>
            <person name="Kyrpides N.C."/>
            <person name="Klenk H.-P."/>
            <person name="Hugenholtz P."/>
        </authorList>
    </citation>
    <scope>NUCLEOTIDE SEQUENCE [LARGE SCALE GENOMIC DNA]</scope>
    <source>
        <strain evidence="9">DSM 14684 / CIP 108061 / JCM 11494 / NBRC 100937 / ID131577</strain>
    </source>
</reference>
<dbReference type="NCBIfam" id="TIGR00765">
    <property type="entry name" value="yihY_not_rbn"/>
    <property type="match status" value="1"/>
</dbReference>
<dbReference type="PANTHER" id="PTHR30213">
    <property type="entry name" value="INNER MEMBRANE PROTEIN YHJD"/>
    <property type="match status" value="1"/>
</dbReference>
<dbReference type="RefSeq" id="WP_012936240.1">
    <property type="nucleotide sequence ID" value="NC_013739.1"/>
</dbReference>
<reference evidence="9" key="2">
    <citation type="submission" date="2010-01" db="EMBL/GenBank/DDBJ databases">
        <title>The complete genome of Conexibacter woesei DSM 14684.</title>
        <authorList>
            <consortium name="US DOE Joint Genome Institute (JGI-PGF)"/>
            <person name="Lucas S."/>
            <person name="Copeland A."/>
            <person name="Lapidus A."/>
            <person name="Glavina del Rio T."/>
            <person name="Dalin E."/>
            <person name="Tice H."/>
            <person name="Bruce D."/>
            <person name="Goodwin L."/>
            <person name="Pitluck S."/>
            <person name="Kyrpides N."/>
            <person name="Mavromatis K."/>
            <person name="Ivanova N."/>
            <person name="Mikhailova N."/>
            <person name="Chertkov O."/>
            <person name="Brettin T."/>
            <person name="Detter J.C."/>
            <person name="Han C."/>
            <person name="Larimer F."/>
            <person name="Land M."/>
            <person name="Hauser L."/>
            <person name="Markowitz V."/>
            <person name="Cheng J.-F."/>
            <person name="Hugenholtz P."/>
            <person name="Woyke T."/>
            <person name="Wu D."/>
            <person name="Pukall R."/>
            <person name="Steenblock K."/>
            <person name="Schneider S."/>
            <person name="Klenk H.-P."/>
            <person name="Eisen J.A."/>
        </authorList>
    </citation>
    <scope>NUCLEOTIDE SEQUENCE [LARGE SCALE GENOMIC DNA]</scope>
    <source>
        <strain evidence="9">DSM 14684 / CIP 108061 / JCM 11494 / NBRC 100937 / ID131577</strain>
    </source>
</reference>
<keyword evidence="2" id="KW-1003">Cell membrane</keyword>
<comment type="subcellular location">
    <subcellularLocation>
        <location evidence="1">Cell membrane</location>
        <topology evidence="1">Multi-pass membrane protein</topology>
    </subcellularLocation>
</comment>
<dbReference type="eggNOG" id="COG1295">
    <property type="taxonomic scope" value="Bacteria"/>
</dbReference>
<evidence type="ECO:0000313" key="8">
    <source>
        <dbReference type="EMBL" id="ADB53189.1"/>
    </source>
</evidence>
<organism evidence="8 9">
    <name type="scientific">Conexibacter woesei (strain DSM 14684 / CCUG 47730 / CIP 108061 / JCM 11494 / NBRC 100937 / ID131577)</name>
    <dbReference type="NCBI Taxonomy" id="469383"/>
    <lineage>
        <taxon>Bacteria</taxon>
        <taxon>Bacillati</taxon>
        <taxon>Actinomycetota</taxon>
        <taxon>Thermoleophilia</taxon>
        <taxon>Solirubrobacterales</taxon>
        <taxon>Conexibacteraceae</taxon>
        <taxon>Conexibacter</taxon>
    </lineage>
</organism>
<feature type="region of interest" description="Disordered" evidence="6">
    <location>
        <begin position="346"/>
        <end position="367"/>
    </location>
</feature>
<feature type="transmembrane region" description="Helical" evidence="7">
    <location>
        <begin position="312"/>
        <end position="334"/>
    </location>
</feature>
<feature type="region of interest" description="Disordered" evidence="6">
    <location>
        <begin position="1"/>
        <end position="71"/>
    </location>
</feature>
<evidence type="ECO:0000256" key="1">
    <source>
        <dbReference type="ARBA" id="ARBA00004651"/>
    </source>
</evidence>
<accession>D3FAZ7</accession>
<sequence length="367" mass="38856">MARTGRRSGGLIGRLRGDPPRGERTAPPPAAEPAPEPPPEGPAPAPAAPTPAPERAAAEPPEGPTDIEPRGWLATLKRAAKGFREDGLQDWAAALTYYSVLSLFPLLIVFVALIGVFGEYPRTVNSMLDIVRQIAPGSTADTLESSLSGVVRNKGGAGALLGIGLLTALWSASGYIGAFMRAANAVYDVEEGRPFWKLRPLQLAVTAVMVVLIALLAIGFVLSGSVAKSLGDTIGLGDSAVTVWNIAKWPVMLLIAVVMIALLTYVGPNVKHPRFRWITPGAAVGIGILILASLGFAFYAANLGSYNATYGALGGVIVFLIWLWIANLALLFGVELDVELERQRELESGQPEAARELQLEPRDAPEQ</sequence>
<feature type="transmembrane region" description="Helical" evidence="7">
    <location>
        <begin position="157"/>
        <end position="180"/>
    </location>
</feature>
<name>D3FAZ7_CONWI</name>
<protein>
    <submittedName>
        <fullName evidence="8">Ribonuclease BN</fullName>
    </submittedName>
</protein>
<keyword evidence="9" id="KW-1185">Reference proteome</keyword>
<feature type="transmembrane region" description="Helical" evidence="7">
    <location>
        <begin position="246"/>
        <end position="266"/>
    </location>
</feature>
<dbReference type="STRING" id="469383.Cwoe_4776"/>
<feature type="transmembrane region" description="Helical" evidence="7">
    <location>
        <begin position="91"/>
        <end position="117"/>
    </location>
</feature>
<evidence type="ECO:0000256" key="4">
    <source>
        <dbReference type="ARBA" id="ARBA00022989"/>
    </source>
</evidence>
<feature type="compositionally biased region" description="Pro residues" evidence="6">
    <location>
        <begin position="26"/>
        <end position="52"/>
    </location>
</feature>
<evidence type="ECO:0000256" key="5">
    <source>
        <dbReference type="ARBA" id="ARBA00023136"/>
    </source>
</evidence>
<dbReference type="PANTHER" id="PTHR30213:SF0">
    <property type="entry name" value="UPF0761 MEMBRANE PROTEIN YIHY"/>
    <property type="match status" value="1"/>
</dbReference>
<evidence type="ECO:0000313" key="9">
    <source>
        <dbReference type="Proteomes" id="UP000008229"/>
    </source>
</evidence>
<dbReference type="EMBL" id="CP001854">
    <property type="protein sequence ID" value="ADB53189.1"/>
    <property type="molecule type" value="Genomic_DNA"/>
</dbReference>
<dbReference type="Pfam" id="PF03631">
    <property type="entry name" value="Virul_fac_BrkB"/>
    <property type="match status" value="1"/>
</dbReference>
<gene>
    <name evidence="8" type="ordered locus">Cwoe_4776</name>
</gene>
<dbReference type="KEGG" id="cwo:Cwoe_4776"/>
<dbReference type="InterPro" id="IPR017039">
    <property type="entry name" value="Virul_fac_BrkB"/>
</dbReference>
<evidence type="ECO:0000256" key="2">
    <source>
        <dbReference type="ARBA" id="ARBA00022475"/>
    </source>
</evidence>
<dbReference type="AlphaFoldDB" id="D3FAZ7"/>
<evidence type="ECO:0000256" key="6">
    <source>
        <dbReference type="SAM" id="MobiDB-lite"/>
    </source>
</evidence>
<keyword evidence="5 7" id="KW-0472">Membrane</keyword>
<evidence type="ECO:0000256" key="7">
    <source>
        <dbReference type="SAM" id="Phobius"/>
    </source>
</evidence>
<feature type="compositionally biased region" description="Basic and acidic residues" evidence="6">
    <location>
        <begin position="15"/>
        <end position="24"/>
    </location>
</feature>
<dbReference type="GO" id="GO:0005886">
    <property type="term" value="C:plasma membrane"/>
    <property type="evidence" value="ECO:0007669"/>
    <property type="project" value="UniProtKB-SubCell"/>
</dbReference>
<dbReference type="Proteomes" id="UP000008229">
    <property type="component" value="Chromosome"/>
</dbReference>
<feature type="transmembrane region" description="Helical" evidence="7">
    <location>
        <begin position="201"/>
        <end position="226"/>
    </location>
</feature>
<keyword evidence="4 7" id="KW-1133">Transmembrane helix</keyword>
<dbReference type="HOGENOM" id="CLU_045539_3_1_11"/>
<proteinExistence type="predicted"/>
<evidence type="ECO:0000256" key="3">
    <source>
        <dbReference type="ARBA" id="ARBA00022692"/>
    </source>
</evidence>